<evidence type="ECO:0000256" key="3">
    <source>
        <dbReference type="ARBA" id="ARBA00005760"/>
    </source>
</evidence>
<feature type="transmembrane region" description="Helical" evidence="14">
    <location>
        <begin position="198"/>
        <end position="218"/>
    </location>
</feature>
<evidence type="ECO:0000256" key="1">
    <source>
        <dbReference type="ARBA" id="ARBA00004232"/>
    </source>
</evidence>
<protein>
    <recommendedName>
        <fullName evidence="17">Nucleoporin protein Ndc1-Nup</fullName>
    </recommendedName>
</protein>
<name>A0A139AYJ2_GONPJ</name>
<dbReference type="EMBL" id="KQ965732">
    <property type="protein sequence ID" value="KXS21633.1"/>
    <property type="molecule type" value="Genomic_DNA"/>
</dbReference>
<dbReference type="STRING" id="1344416.A0A139AYJ2"/>
<dbReference type="OMA" id="WRIEFAP"/>
<dbReference type="PANTHER" id="PTHR13269:SF6">
    <property type="entry name" value="NUCLEOPORIN NDC1"/>
    <property type="match status" value="1"/>
</dbReference>
<evidence type="ECO:0000256" key="13">
    <source>
        <dbReference type="SAM" id="MobiDB-lite"/>
    </source>
</evidence>
<keyword evidence="4" id="KW-0813">Transport</keyword>
<evidence type="ECO:0000256" key="2">
    <source>
        <dbReference type="ARBA" id="ARBA00004567"/>
    </source>
</evidence>
<dbReference type="GO" id="GO:0031965">
    <property type="term" value="C:nuclear membrane"/>
    <property type="evidence" value="ECO:0007669"/>
    <property type="project" value="UniProtKB-SubCell"/>
</dbReference>
<evidence type="ECO:0000256" key="14">
    <source>
        <dbReference type="SAM" id="Phobius"/>
    </source>
</evidence>
<dbReference type="Pfam" id="PF09531">
    <property type="entry name" value="Ndc1_Nup"/>
    <property type="match status" value="1"/>
</dbReference>
<feature type="transmembrane region" description="Helical" evidence="14">
    <location>
        <begin position="250"/>
        <end position="269"/>
    </location>
</feature>
<comment type="similarity">
    <text evidence="3">Belongs to the NDC1 family.</text>
</comment>
<evidence type="ECO:0000256" key="5">
    <source>
        <dbReference type="ARBA" id="ARBA00022692"/>
    </source>
</evidence>
<keyword evidence="5 14" id="KW-0812">Transmembrane</keyword>
<reference evidence="15 16" key="1">
    <citation type="journal article" date="2015" name="Genome Biol. Evol.">
        <title>Phylogenomic analyses indicate that early fungi evolved digesting cell walls of algal ancestors of land plants.</title>
        <authorList>
            <person name="Chang Y."/>
            <person name="Wang S."/>
            <person name="Sekimoto S."/>
            <person name="Aerts A.L."/>
            <person name="Choi C."/>
            <person name="Clum A."/>
            <person name="LaButti K.M."/>
            <person name="Lindquist E.A."/>
            <person name="Yee Ngan C."/>
            <person name="Ohm R.A."/>
            <person name="Salamov A.A."/>
            <person name="Grigoriev I.V."/>
            <person name="Spatafora J.W."/>
            <person name="Berbee M.L."/>
        </authorList>
    </citation>
    <scope>NUCLEOTIDE SEQUENCE [LARGE SCALE GENOMIC DNA]</scope>
    <source>
        <strain evidence="15 16">JEL478</strain>
    </source>
</reference>
<feature type="region of interest" description="Disordered" evidence="13">
    <location>
        <begin position="479"/>
        <end position="511"/>
    </location>
</feature>
<dbReference type="GO" id="GO:0051028">
    <property type="term" value="P:mRNA transport"/>
    <property type="evidence" value="ECO:0007669"/>
    <property type="project" value="UniProtKB-KW"/>
</dbReference>
<evidence type="ECO:0000256" key="9">
    <source>
        <dbReference type="ARBA" id="ARBA00023010"/>
    </source>
</evidence>
<evidence type="ECO:0000313" key="15">
    <source>
        <dbReference type="EMBL" id="KXS21633.1"/>
    </source>
</evidence>
<keyword evidence="11 14" id="KW-0472">Membrane</keyword>
<dbReference type="GO" id="GO:0015031">
    <property type="term" value="P:protein transport"/>
    <property type="evidence" value="ECO:0007669"/>
    <property type="project" value="UniProtKB-KW"/>
</dbReference>
<evidence type="ECO:0000256" key="11">
    <source>
        <dbReference type="ARBA" id="ARBA00023136"/>
    </source>
</evidence>
<evidence type="ECO:0008006" key="17">
    <source>
        <dbReference type="Google" id="ProtNLM"/>
    </source>
</evidence>
<evidence type="ECO:0000256" key="12">
    <source>
        <dbReference type="ARBA" id="ARBA00023242"/>
    </source>
</evidence>
<evidence type="ECO:0000256" key="4">
    <source>
        <dbReference type="ARBA" id="ARBA00022448"/>
    </source>
</evidence>
<evidence type="ECO:0000256" key="10">
    <source>
        <dbReference type="ARBA" id="ARBA00023132"/>
    </source>
</evidence>
<sequence length="732" mass="78101">MQSLPLASTIGALPPLPSHAGVAAHSPTAQSASPLLRTPTSPASAVVPAPAASPASTLYAQLASPLLGSRFLTSLFHSTLAIFSLTYLLHSLAHLRILSIFSLSPVYHAILSSVAIIPFLAFFSRPRPSHSRSTPPSPYAPFTSLVAPLANPLRIFAYALSAFVTVYCSARIIGPQALRDPTYYPEGIHLPARLNSAHSFAASLGIFVGVVLGTIALYKRPIRIVTVRPPFPASHLSALKAILPSTPSRALSIFIAFLALHFVVGHYIYAVASWVNRYSVGILWRIEFAPNPRYRSPHRLDLLWHLAWSVVYTVACWDVGQTIVDVELSRPIDVSYRHPDPTKCLVSGMKMKEWSYYRTLAMLELSRAVTRPARRAAIYNDIDRAPSGWAAVCEVGLSTVDELSSRVEDEVGSASGKKAATSSPVAPSASAVPLAGAFPSTPQGFMSPVHIKPALTADIVSPRKPTAVDVILMSASKAARGEDRKPVSPGIPAQDSGSAGDHAWAWSRSSPRPAVVPEAAEVGQVQTDQAQALPVLLRGDPGQIEPASPLRRRKAPPQVETPAPASVKSPLLASVVSPRVAAVAEEVVRDPMGVVGGVSWGKPVAALAIERRVRDVLGDAQAVGWVVEALATLASSSLAEDAWGTVARDVPRVLASFVRCMHALDAYEEAVRKVRSGEDSASGPLGVEGRELRGVLNVSMYAVVTSFWEHLGALKFDTKTSAVVKTFCEFRA</sequence>
<keyword evidence="10" id="KW-0906">Nuclear pore complex</keyword>
<dbReference type="OrthoDB" id="67850at2759"/>
<dbReference type="GO" id="GO:0030674">
    <property type="term" value="F:protein-macromolecule adaptor activity"/>
    <property type="evidence" value="ECO:0007669"/>
    <property type="project" value="TreeGrafter"/>
</dbReference>
<dbReference type="GO" id="GO:0006999">
    <property type="term" value="P:nuclear pore organization"/>
    <property type="evidence" value="ECO:0007669"/>
    <property type="project" value="TreeGrafter"/>
</dbReference>
<dbReference type="AlphaFoldDB" id="A0A139AYJ2"/>
<evidence type="ECO:0000256" key="6">
    <source>
        <dbReference type="ARBA" id="ARBA00022816"/>
    </source>
</evidence>
<keyword evidence="9" id="KW-0811">Translocation</keyword>
<keyword evidence="8 14" id="KW-1133">Transmembrane helix</keyword>
<evidence type="ECO:0000256" key="7">
    <source>
        <dbReference type="ARBA" id="ARBA00022927"/>
    </source>
</evidence>
<dbReference type="GO" id="GO:0070762">
    <property type="term" value="C:nuclear pore transmembrane ring"/>
    <property type="evidence" value="ECO:0007669"/>
    <property type="project" value="TreeGrafter"/>
</dbReference>
<evidence type="ECO:0000256" key="8">
    <source>
        <dbReference type="ARBA" id="ARBA00022989"/>
    </source>
</evidence>
<gene>
    <name evidence="15" type="ORF">M427DRAFT_27252</name>
</gene>
<feature type="region of interest" description="Disordered" evidence="13">
    <location>
        <begin position="532"/>
        <end position="565"/>
    </location>
</feature>
<dbReference type="GO" id="GO:0005816">
    <property type="term" value="C:spindle pole body"/>
    <property type="evidence" value="ECO:0007669"/>
    <property type="project" value="TreeGrafter"/>
</dbReference>
<keyword evidence="12" id="KW-0539">Nucleus</keyword>
<keyword evidence="16" id="KW-1185">Reference proteome</keyword>
<dbReference type="Proteomes" id="UP000070544">
    <property type="component" value="Unassembled WGS sequence"/>
</dbReference>
<keyword evidence="7" id="KW-0653">Protein transport</keyword>
<feature type="transmembrane region" description="Helical" evidence="14">
    <location>
        <begin position="105"/>
        <end position="123"/>
    </location>
</feature>
<feature type="transmembrane region" description="Helical" evidence="14">
    <location>
        <begin position="155"/>
        <end position="178"/>
    </location>
</feature>
<keyword evidence="6" id="KW-0509">mRNA transport</keyword>
<comment type="subcellular location">
    <subcellularLocation>
        <location evidence="1">Nucleus membrane</location>
        <topology evidence="1">Multi-pass membrane protein</topology>
    </subcellularLocation>
    <subcellularLocation>
        <location evidence="2">Nucleus</location>
        <location evidence="2">Nuclear pore complex</location>
    </subcellularLocation>
</comment>
<feature type="transmembrane region" description="Helical" evidence="14">
    <location>
        <begin position="72"/>
        <end position="93"/>
    </location>
</feature>
<organism evidence="15 16">
    <name type="scientific">Gonapodya prolifera (strain JEL478)</name>
    <name type="common">Monoblepharis prolifera</name>
    <dbReference type="NCBI Taxonomy" id="1344416"/>
    <lineage>
        <taxon>Eukaryota</taxon>
        <taxon>Fungi</taxon>
        <taxon>Fungi incertae sedis</taxon>
        <taxon>Chytridiomycota</taxon>
        <taxon>Chytridiomycota incertae sedis</taxon>
        <taxon>Monoblepharidomycetes</taxon>
        <taxon>Monoblepharidales</taxon>
        <taxon>Gonapodyaceae</taxon>
        <taxon>Gonapodya</taxon>
    </lineage>
</organism>
<accession>A0A139AYJ2</accession>
<dbReference type="PANTHER" id="PTHR13269">
    <property type="entry name" value="NUCLEOPORIN NDC1"/>
    <property type="match status" value="1"/>
</dbReference>
<dbReference type="InterPro" id="IPR019049">
    <property type="entry name" value="Nucleoporin_prot_Ndc1/Nup"/>
</dbReference>
<proteinExistence type="inferred from homology"/>
<evidence type="ECO:0000313" key="16">
    <source>
        <dbReference type="Proteomes" id="UP000070544"/>
    </source>
</evidence>